<dbReference type="InterPro" id="IPR006456">
    <property type="entry name" value="ZF_HD_homeobox_Cys/His_dimer"/>
</dbReference>
<evidence type="ECO:0000256" key="11">
    <source>
        <dbReference type="ARBA" id="ARBA00023242"/>
    </source>
</evidence>
<evidence type="ECO:0000256" key="8">
    <source>
        <dbReference type="ARBA" id="ARBA00023125"/>
    </source>
</evidence>
<keyword evidence="8" id="KW-0238">DNA-binding</keyword>
<dbReference type="Pfam" id="PF04770">
    <property type="entry name" value="ZF-HD_dimer"/>
    <property type="match status" value="1"/>
</dbReference>
<evidence type="ECO:0000256" key="2">
    <source>
        <dbReference type="ARBA" id="ARBA00004123"/>
    </source>
</evidence>
<dbReference type="GO" id="GO:0000976">
    <property type="term" value="F:transcription cis-regulatory region binding"/>
    <property type="evidence" value="ECO:0007669"/>
    <property type="project" value="TreeGrafter"/>
</dbReference>
<dbReference type="Gene3D" id="1.10.10.60">
    <property type="entry name" value="Homeodomain-like"/>
    <property type="match status" value="1"/>
</dbReference>
<dbReference type="FunFam" id="1.10.10.60:FF:000257">
    <property type="entry name" value="Zinc-finger homeodomain protein 2"/>
    <property type="match status" value="1"/>
</dbReference>
<dbReference type="AlphaFoldDB" id="A0A6V7QGT3"/>
<dbReference type="GO" id="GO:0003700">
    <property type="term" value="F:DNA-binding transcription factor activity"/>
    <property type="evidence" value="ECO:0007669"/>
    <property type="project" value="TreeGrafter"/>
</dbReference>
<evidence type="ECO:0000256" key="7">
    <source>
        <dbReference type="ARBA" id="ARBA00023015"/>
    </source>
</evidence>
<organism evidence="14">
    <name type="scientific">Ananas comosus var. bracteatus</name>
    <name type="common">red pineapple</name>
    <dbReference type="NCBI Taxonomy" id="296719"/>
    <lineage>
        <taxon>Eukaryota</taxon>
        <taxon>Viridiplantae</taxon>
        <taxon>Streptophyta</taxon>
        <taxon>Embryophyta</taxon>
        <taxon>Tracheophyta</taxon>
        <taxon>Spermatophyta</taxon>
        <taxon>Magnoliopsida</taxon>
        <taxon>Liliopsida</taxon>
        <taxon>Poales</taxon>
        <taxon>Bromeliaceae</taxon>
        <taxon>Bromelioideae</taxon>
        <taxon>Ananas</taxon>
    </lineage>
</organism>
<keyword evidence="6" id="KW-0862">Zinc</keyword>
<name>A0A6V7QGT3_ANACO</name>
<comment type="subunit">
    <text evidence="3">Homo- and heterodimer with other ZFHD proteins.</text>
</comment>
<gene>
    <name evidence="14" type="ORF">CB5_LOCUS25246</name>
</gene>
<dbReference type="NCBIfam" id="TIGR01565">
    <property type="entry name" value="homeo_ZF_HD"/>
    <property type="match status" value="1"/>
</dbReference>
<dbReference type="InterPro" id="IPR006455">
    <property type="entry name" value="Homeodomain_ZF_HD"/>
</dbReference>
<feature type="domain" description="ZF-HD dimerization-type" evidence="13">
    <location>
        <begin position="1"/>
        <end position="27"/>
    </location>
</feature>
<evidence type="ECO:0000256" key="1">
    <source>
        <dbReference type="ARBA" id="ARBA00004049"/>
    </source>
</evidence>
<comment type="subcellular location">
    <subcellularLocation>
        <location evidence="2">Nucleus</location>
    </subcellularLocation>
</comment>
<keyword evidence="9" id="KW-0371">Homeobox</keyword>
<dbReference type="GO" id="GO:0008270">
    <property type="term" value="F:zinc ion binding"/>
    <property type="evidence" value="ECO:0007669"/>
    <property type="project" value="UniProtKB-KW"/>
</dbReference>
<feature type="compositionally biased region" description="Basic residues" evidence="12">
    <location>
        <begin position="201"/>
        <end position="212"/>
    </location>
</feature>
<keyword evidence="7" id="KW-0805">Transcription regulation</keyword>
<evidence type="ECO:0000256" key="9">
    <source>
        <dbReference type="ARBA" id="ARBA00023155"/>
    </source>
</evidence>
<keyword evidence="11" id="KW-0539">Nucleus</keyword>
<evidence type="ECO:0000256" key="3">
    <source>
        <dbReference type="ARBA" id="ARBA00011416"/>
    </source>
</evidence>
<dbReference type="EMBL" id="LR862135">
    <property type="protein sequence ID" value="CAD1842035.1"/>
    <property type="molecule type" value="Genomic_DNA"/>
</dbReference>
<keyword evidence="5" id="KW-0863">Zinc-finger</keyword>
<sequence>MPGGAEGSLEALKCAACGCHRNFHRRDGGGDARRAQIAYGWDQRKPIAAAAPPFPAFLAPAPLPLPYHAIPRRRRRRRSTSTSTSTSTPRRTTPGTGAGRGRRRRPARGGGGRRGDRGVRKRFRTKFTQEQKEKMQAFAEKLGWRIKKHDDVALQQFCLEIGVDRHVLKVWMHNNKSHLASPSPSPSSPPTPLLLPLHPPPPRRRCRRRRQLRRRQLRRCRRLSSAHPSLKLQLSIEKDCDVFNNNY</sequence>
<feature type="compositionally biased region" description="Basic residues" evidence="12">
    <location>
        <begin position="70"/>
        <end position="79"/>
    </location>
</feature>
<feature type="compositionally biased region" description="Low complexity" evidence="12">
    <location>
        <begin position="80"/>
        <end position="95"/>
    </location>
</feature>
<dbReference type="SUPFAM" id="SSF46689">
    <property type="entry name" value="Homeodomain-like"/>
    <property type="match status" value="1"/>
</dbReference>
<evidence type="ECO:0000256" key="5">
    <source>
        <dbReference type="ARBA" id="ARBA00022771"/>
    </source>
</evidence>
<evidence type="ECO:0000256" key="6">
    <source>
        <dbReference type="ARBA" id="ARBA00022833"/>
    </source>
</evidence>
<dbReference type="InterPro" id="IPR009057">
    <property type="entry name" value="Homeodomain-like_sf"/>
</dbReference>
<accession>A0A6V7QGT3</accession>
<keyword evidence="4" id="KW-0479">Metal-binding</keyword>
<evidence type="ECO:0000256" key="12">
    <source>
        <dbReference type="SAM" id="MobiDB-lite"/>
    </source>
</evidence>
<feature type="region of interest" description="Disordered" evidence="12">
    <location>
        <begin position="67"/>
        <end position="131"/>
    </location>
</feature>
<feature type="compositionally biased region" description="Pro residues" evidence="12">
    <location>
        <begin position="183"/>
        <end position="200"/>
    </location>
</feature>
<dbReference type="GO" id="GO:0005634">
    <property type="term" value="C:nucleus"/>
    <property type="evidence" value="ECO:0007669"/>
    <property type="project" value="UniProtKB-SubCell"/>
</dbReference>
<feature type="region of interest" description="Disordered" evidence="12">
    <location>
        <begin position="177"/>
        <end position="212"/>
    </location>
</feature>
<protein>
    <recommendedName>
        <fullName evidence="13">ZF-HD dimerization-type domain-containing protein</fullName>
    </recommendedName>
</protein>
<evidence type="ECO:0000256" key="10">
    <source>
        <dbReference type="ARBA" id="ARBA00023163"/>
    </source>
</evidence>
<evidence type="ECO:0000259" key="13">
    <source>
        <dbReference type="PROSITE" id="PS51523"/>
    </source>
</evidence>
<dbReference type="PANTHER" id="PTHR31948">
    <property type="entry name" value="ZINC-FINGER HOMEODOMAIN PROTEIN 2"/>
    <property type="match status" value="1"/>
</dbReference>
<evidence type="ECO:0000313" key="14">
    <source>
        <dbReference type="EMBL" id="CAD1842035.1"/>
    </source>
</evidence>
<dbReference type="PANTHER" id="PTHR31948:SF116">
    <property type="entry name" value="ZINC-FINGER HOMEODOMAIN PROTEIN 2"/>
    <property type="match status" value="1"/>
</dbReference>
<keyword evidence="10" id="KW-0804">Transcription</keyword>
<dbReference type="GO" id="GO:0050793">
    <property type="term" value="P:regulation of developmental process"/>
    <property type="evidence" value="ECO:0007669"/>
    <property type="project" value="TreeGrafter"/>
</dbReference>
<reference evidence="14" key="1">
    <citation type="submission" date="2020-07" db="EMBL/GenBank/DDBJ databases">
        <authorList>
            <person name="Lin J."/>
        </authorList>
    </citation>
    <scope>NUCLEOTIDE SEQUENCE</scope>
</reference>
<evidence type="ECO:0000256" key="4">
    <source>
        <dbReference type="ARBA" id="ARBA00022723"/>
    </source>
</evidence>
<dbReference type="PROSITE" id="PS51523">
    <property type="entry name" value="ZF_HD_DIMER"/>
    <property type="match status" value="1"/>
</dbReference>
<proteinExistence type="predicted"/>
<comment type="function">
    <text evidence="1">Putative transcription factor.</text>
</comment>